<keyword evidence="1" id="KW-0511">Multifunctional enzyme</keyword>
<accession>A0A438GFX0</accession>
<reference evidence="3 4" key="1">
    <citation type="journal article" date="2018" name="PLoS Genet.">
        <title>Population sequencing reveals clonal diversity and ancestral inbreeding in the grapevine cultivar Chardonnay.</title>
        <authorList>
            <person name="Roach M.J."/>
            <person name="Johnson D.L."/>
            <person name="Bohlmann J."/>
            <person name="van Vuuren H.J."/>
            <person name="Jones S.J."/>
            <person name="Pretorius I.S."/>
            <person name="Schmidt S.A."/>
            <person name="Borneman A.R."/>
        </authorList>
    </citation>
    <scope>NUCLEOTIDE SEQUENCE [LARGE SCALE GENOMIC DNA]</scope>
    <source>
        <strain evidence="4">cv. Chardonnay</strain>
        <tissue evidence="3">Leaf</tissue>
    </source>
</reference>
<comment type="caution">
    <text evidence="3">The sequence shown here is derived from an EMBL/GenBank/DDBJ whole genome shotgun (WGS) entry which is preliminary data.</text>
</comment>
<dbReference type="InterPro" id="IPR050951">
    <property type="entry name" value="Retrovirus_Pol_polyprotein"/>
</dbReference>
<dbReference type="FunFam" id="3.30.70.270:FF:000020">
    <property type="entry name" value="Transposon Tf2-6 polyprotein-like Protein"/>
    <property type="match status" value="1"/>
</dbReference>
<proteinExistence type="predicted"/>
<evidence type="ECO:0000259" key="2">
    <source>
        <dbReference type="Pfam" id="PF17919"/>
    </source>
</evidence>
<evidence type="ECO:0000313" key="3">
    <source>
        <dbReference type="EMBL" id="RVW71105.1"/>
    </source>
</evidence>
<dbReference type="InterPro" id="IPR043128">
    <property type="entry name" value="Rev_trsase/Diguanyl_cyclase"/>
</dbReference>
<gene>
    <name evidence="3" type="primary">TY3B-G_278</name>
    <name evidence="3" type="ORF">CK203_061194</name>
</gene>
<name>A0A438GFX0_VITVI</name>
<organism evidence="3 4">
    <name type="scientific">Vitis vinifera</name>
    <name type="common">Grape</name>
    <dbReference type="NCBI Taxonomy" id="29760"/>
    <lineage>
        <taxon>Eukaryota</taxon>
        <taxon>Viridiplantae</taxon>
        <taxon>Streptophyta</taxon>
        <taxon>Embryophyta</taxon>
        <taxon>Tracheophyta</taxon>
        <taxon>Spermatophyta</taxon>
        <taxon>Magnoliopsida</taxon>
        <taxon>eudicotyledons</taxon>
        <taxon>Gunneridae</taxon>
        <taxon>Pentapetalae</taxon>
        <taxon>rosids</taxon>
        <taxon>Vitales</taxon>
        <taxon>Vitaceae</taxon>
        <taxon>Viteae</taxon>
        <taxon>Vitis</taxon>
    </lineage>
</organism>
<dbReference type="PANTHER" id="PTHR37984:SF5">
    <property type="entry name" value="PROTEIN NYNRIN-LIKE"/>
    <property type="match status" value="1"/>
</dbReference>
<feature type="domain" description="Reverse transcriptase/retrotransposon-derived protein RNase H-like" evidence="2">
    <location>
        <begin position="258"/>
        <end position="304"/>
    </location>
</feature>
<sequence>MKSHAWSLRHRRFRFTQDPYDIGYASKEGVKEERVIYLTTLKEENDDELGEPMPKEIKRVFDEFKDVMLSKLSKRLLPRREKYHKIELDAGTKPLAMGPYRMAQPKLKELMRQLKELLDAGFIQPSKTPYGAPVLFQKNHDGSLQMCINYRALNKLDLRSGYYQVRIMEGDKLKTTCVTRYGSYEFLVMPFGHRIKDGKLMMDDNKMKVIQERDPPTKVPQLKSFLDLVNYYQRFIKGYSTEVASLTNLLKKNKAWAWDKKWQQAFEDLKNVVIEELMLALPNHMKVFKILTDASNFAIGEVLIR</sequence>
<dbReference type="AlphaFoldDB" id="A0A438GFX0"/>
<dbReference type="InterPro" id="IPR041577">
    <property type="entry name" value="RT_RNaseH_2"/>
</dbReference>
<protein>
    <submittedName>
        <fullName evidence="3">Transposon Ty3-G Gag-Pol polyprotein</fullName>
    </submittedName>
</protein>
<dbReference type="Gene3D" id="3.30.70.270">
    <property type="match status" value="1"/>
</dbReference>
<dbReference type="PANTHER" id="PTHR37984">
    <property type="entry name" value="PROTEIN CBG26694"/>
    <property type="match status" value="1"/>
</dbReference>
<dbReference type="Gene3D" id="3.10.10.10">
    <property type="entry name" value="HIV Type 1 Reverse Transcriptase, subunit A, domain 1"/>
    <property type="match status" value="1"/>
</dbReference>
<dbReference type="SUPFAM" id="SSF56672">
    <property type="entry name" value="DNA/RNA polymerases"/>
    <property type="match status" value="1"/>
</dbReference>
<evidence type="ECO:0000313" key="4">
    <source>
        <dbReference type="Proteomes" id="UP000288805"/>
    </source>
</evidence>
<evidence type="ECO:0000256" key="1">
    <source>
        <dbReference type="ARBA" id="ARBA00023268"/>
    </source>
</evidence>
<dbReference type="Proteomes" id="UP000288805">
    <property type="component" value="Unassembled WGS sequence"/>
</dbReference>
<dbReference type="Pfam" id="PF17919">
    <property type="entry name" value="RT_RNaseH_2"/>
    <property type="match status" value="1"/>
</dbReference>
<dbReference type="EMBL" id="QGNW01000446">
    <property type="protein sequence ID" value="RVW71105.1"/>
    <property type="molecule type" value="Genomic_DNA"/>
</dbReference>
<dbReference type="GO" id="GO:0003824">
    <property type="term" value="F:catalytic activity"/>
    <property type="evidence" value="ECO:0007669"/>
    <property type="project" value="UniProtKB-KW"/>
</dbReference>
<dbReference type="InterPro" id="IPR043502">
    <property type="entry name" value="DNA/RNA_pol_sf"/>
</dbReference>